<proteinExistence type="predicted"/>
<sequence>MLAIRKCAGCGKEFDAEVGTADRVCFACRDVLGDWNGAGSEEKIRDEGIRNRRGETWEEQAQRMARGADAKSNSIDKALRSLSGAYPRKK</sequence>
<dbReference type="Proteomes" id="UP000472755">
    <property type="component" value="Unassembled WGS sequence"/>
</dbReference>
<dbReference type="RefSeq" id="WP_155202415.1">
    <property type="nucleotide sequence ID" value="NZ_WMZN01000044.1"/>
</dbReference>
<dbReference type="AlphaFoldDB" id="A0A6L6LVY9"/>
<reference evidence="1 2" key="1">
    <citation type="journal article" date="2019" name="Nat. Med.">
        <title>A library of human gut bacterial isolates paired with longitudinal multiomics data enables mechanistic microbiome research.</title>
        <authorList>
            <person name="Poyet M."/>
            <person name="Groussin M."/>
            <person name="Gibbons S.M."/>
            <person name="Avila-Pacheco J."/>
            <person name="Jiang X."/>
            <person name="Kearney S.M."/>
            <person name="Perrotta A.R."/>
            <person name="Berdy B."/>
            <person name="Zhao S."/>
            <person name="Lieberman T.D."/>
            <person name="Swanson P.K."/>
            <person name="Smith M."/>
            <person name="Roesemann S."/>
            <person name="Alexander J.E."/>
            <person name="Rich S.A."/>
            <person name="Livny J."/>
            <person name="Vlamakis H."/>
            <person name="Clish C."/>
            <person name="Bullock K."/>
            <person name="Deik A."/>
            <person name="Scott J."/>
            <person name="Pierce K.A."/>
            <person name="Xavier R.J."/>
            <person name="Alm E.J."/>
        </authorList>
    </citation>
    <scope>NUCLEOTIDE SEQUENCE [LARGE SCALE GENOMIC DNA]</scope>
    <source>
        <strain evidence="1 2">BIOML-A4</strain>
    </source>
</reference>
<name>A0A6L6LVY9_9FIRM</name>
<comment type="caution">
    <text evidence="1">The sequence shown here is derived from an EMBL/GenBank/DDBJ whole genome shotgun (WGS) entry which is preliminary data.</text>
</comment>
<evidence type="ECO:0000313" key="1">
    <source>
        <dbReference type="EMBL" id="MTS28900.1"/>
    </source>
</evidence>
<protein>
    <submittedName>
        <fullName evidence="1">Uncharacterized protein</fullName>
    </submittedName>
</protein>
<evidence type="ECO:0000313" key="2">
    <source>
        <dbReference type="Proteomes" id="UP000472755"/>
    </source>
</evidence>
<dbReference type="EMBL" id="WMZU01000041">
    <property type="protein sequence ID" value="MTS28900.1"/>
    <property type="molecule type" value="Genomic_DNA"/>
</dbReference>
<accession>A0A6L6LVY9</accession>
<gene>
    <name evidence="1" type="ORF">GMD59_16660</name>
</gene>
<organism evidence="1 2">
    <name type="scientific">Ruthenibacterium lactatiformans</name>
    <dbReference type="NCBI Taxonomy" id="1550024"/>
    <lineage>
        <taxon>Bacteria</taxon>
        <taxon>Bacillati</taxon>
        <taxon>Bacillota</taxon>
        <taxon>Clostridia</taxon>
        <taxon>Eubacteriales</taxon>
        <taxon>Oscillospiraceae</taxon>
        <taxon>Ruthenibacterium</taxon>
    </lineage>
</organism>